<proteinExistence type="predicted"/>
<reference evidence="1 2" key="1">
    <citation type="journal article" date="2019" name="Nat. Ecol. Evol.">
        <title>Megaphylogeny resolves global patterns of mushroom evolution.</title>
        <authorList>
            <person name="Varga T."/>
            <person name="Krizsan K."/>
            <person name="Foldi C."/>
            <person name="Dima B."/>
            <person name="Sanchez-Garcia M."/>
            <person name="Sanchez-Ramirez S."/>
            <person name="Szollosi G.J."/>
            <person name="Szarkandi J.G."/>
            <person name="Papp V."/>
            <person name="Albert L."/>
            <person name="Andreopoulos W."/>
            <person name="Angelini C."/>
            <person name="Antonin V."/>
            <person name="Barry K.W."/>
            <person name="Bougher N.L."/>
            <person name="Buchanan P."/>
            <person name="Buyck B."/>
            <person name="Bense V."/>
            <person name="Catcheside P."/>
            <person name="Chovatia M."/>
            <person name="Cooper J."/>
            <person name="Damon W."/>
            <person name="Desjardin D."/>
            <person name="Finy P."/>
            <person name="Geml J."/>
            <person name="Haridas S."/>
            <person name="Hughes K."/>
            <person name="Justo A."/>
            <person name="Karasinski D."/>
            <person name="Kautmanova I."/>
            <person name="Kiss B."/>
            <person name="Kocsube S."/>
            <person name="Kotiranta H."/>
            <person name="LaButti K.M."/>
            <person name="Lechner B.E."/>
            <person name="Liimatainen K."/>
            <person name="Lipzen A."/>
            <person name="Lukacs Z."/>
            <person name="Mihaltcheva S."/>
            <person name="Morgado L.N."/>
            <person name="Niskanen T."/>
            <person name="Noordeloos M.E."/>
            <person name="Ohm R.A."/>
            <person name="Ortiz-Santana B."/>
            <person name="Ovrebo C."/>
            <person name="Racz N."/>
            <person name="Riley R."/>
            <person name="Savchenko A."/>
            <person name="Shiryaev A."/>
            <person name="Soop K."/>
            <person name="Spirin V."/>
            <person name="Szebenyi C."/>
            <person name="Tomsovsky M."/>
            <person name="Tulloss R.E."/>
            <person name="Uehling J."/>
            <person name="Grigoriev I.V."/>
            <person name="Vagvolgyi C."/>
            <person name="Papp T."/>
            <person name="Martin F.M."/>
            <person name="Miettinen O."/>
            <person name="Hibbett D.S."/>
            <person name="Nagy L.G."/>
        </authorList>
    </citation>
    <scope>NUCLEOTIDE SEQUENCE [LARGE SCALE GENOMIC DNA]</scope>
    <source>
        <strain evidence="1 2">CBS 121175</strain>
    </source>
</reference>
<dbReference type="AlphaFoldDB" id="A0A5C3KED0"/>
<gene>
    <name evidence="1" type="ORF">FA15DRAFT_603996</name>
</gene>
<evidence type="ECO:0000313" key="2">
    <source>
        <dbReference type="Proteomes" id="UP000307440"/>
    </source>
</evidence>
<name>A0A5C3KED0_COPMA</name>
<dbReference type="OrthoDB" id="2881727at2759"/>
<sequence>SQWRHELDPDLTTPTMRMGSQDFYLFEVSLVRNGGTNEIRMPVKWFMRDGQVWADTWGLTHDSRTWVAHENDLLPLRPEDFLNSLPILNQTANTREIPDPGRIKGLYKKLGGELHPWKRPHGLDGNYWRSHAKGKHVYAFQIWLYCDDASGNVSKKWNKHISFLFTPAGLPHNQVHLEYHVQFLCTSNVAPPLEMLDGIAKQVST</sequence>
<dbReference type="Proteomes" id="UP000307440">
    <property type="component" value="Unassembled WGS sequence"/>
</dbReference>
<dbReference type="STRING" id="230819.A0A5C3KED0"/>
<evidence type="ECO:0000313" key="1">
    <source>
        <dbReference type="EMBL" id="TFK18065.1"/>
    </source>
</evidence>
<dbReference type="PANTHER" id="PTHR31912">
    <property type="entry name" value="IP13529P"/>
    <property type="match status" value="1"/>
</dbReference>
<keyword evidence="2" id="KW-1185">Reference proteome</keyword>
<feature type="non-terminal residue" evidence="1">
    <location>
        <position position="1"/>
    </location>
</feature>
<dbReference type="PANTHER" id="PTHR31912:SF34">
    <property type="entry name" value="NOTOCHORD-RELATED PROTEIN"/>
    <property type="match status" value="1"/>
</dbReference>
<organism evidence="1 2">
    <name type="scientific">Coprinopsis marcescibilis</name>
    <name type="common">Agaric fungus</name>
    <name type="synonym">Psathyrella marcescibilis</name>
    <dbReference type="NCBI Taxonomy" id="230819"/>
    <lineage>
        <taxon>Eukaryota</taxon>
        <taxon>Fungi</taxon>
        <taxon>Dikarya</taxon>
        <taxon>Basidiomycota</taxon>
        <taxon>Agaricomycotina</taxon>
        <taxon>Agaricomycetes</taxon>
        <taxon>Agaricomycetidae</taxon>
        <taxon>Agaricales</taxon>
        <taxon>Agaricineae</taxon>
        <taxon>Psathyrellaceae</taxon>
        <taxon>Coprinopsis</taxon>
    </lineage>
</organism>
<protein>
    <submittedName>
        <fullName evidence="1">Uncharacterized protein</fullName>
    </submittedName>
</protein>
<accession>A0A5C3KED0</accession>
<dbReference type="EMBL" id="ML210435">
    <property type="protein sequence ID" value="TFK18065.1"/>
    <property type="molecule type" value="Genomic_DNA"/>
</dbReference>